<dbReference type="PANTHER" id="PTHR18861:SF0">
    <property type="entry name" value="BRUCHPILOT, ISOFORM J"/>
    <property type="match status" value="1"/>
</dbReference>
<dbReference type="PANTHER" id="PTHR18861">
    <property type="entry name" value="ELKS/RAB6-INTERACTING/CAST PROTEIN"/>
    <property type="match status" value="1"/>
</dbReference>
<feature type="compositionally biased region" description="Low complexity" evidence="5">
    <location>
        <begin position="414"/>
        <end position="427"/>
    </location>
</feature>
<name>F2TXV0_SALR5</name>
<proteinExistence type="predicted"/>
<keyword evidence="2" id="KW-0963">Cytoplasm</keyword>
<feature type="compositionally biased region" description="Low complexity" evidence="5">
    <location>
        <begin position="477"/>
        <end position="517"/>
    </location>
</feature>
<dbReference type="InterPro" id="IPR003892">
    <property type="entry name" value="CUE"/>
</dbReference>
<feature type="compositionally biased region" description="Polar residues" evidence="5">
    <location>
        <begin position="596"/>
        <end position="614"/>
    </location>
</feature>
<evidence type="ECO:0000256" key="4">
    <source>
        <dbReference type="ARBA" id="ARBA00023212"/>
    </source>
</evidence>
<dbReference type="CDD" id="cd14279">
    <property type="entry name" value="CUE"/>
    <property type="match status" value="1"/>
</dbReference>
<evidence type="ECO:0000259" key="6">
    <source>
        <dbReference type="PROSITE" id="PS51140"/>
    </source>
</evidence>
<dbReference type="Proteomes" id="UP000007799">
    <property type="component" value="Unassembled WGS sequence"/>
</dbReference>
<dbReference type="RefSeq" id="XP_004998384.1">
    <property type="nucleotide sequence ID" value="XM_004998327.1"/>
</dbReference>
<feature type="compositionally biased region" description="Low complexity" evidence="5">
    <location>
        <begin position="647"/>
        <end position="656"/>
    </location>
</feature>
<feature type="compositionally biased region" description="Acidic residues" evidence="5">
    <location>
        <begin position="242"/>
        <end position="251"/>
    </location>
</feature>
<dbReference type="GeneID" id="16078978"/>
<feature type="compositionally biased region" description="Pro residues" evidence="5">
    <location>
        <begin position="616"/>
        <end position="632"/>
    </location>
</feature>
<dbReference type="PROSITE" id="PS51140">
    <property type="entry name" value="CUE"/>
    <property type="match status" value="1"/>
</dbReference>
<dbReference type="GO" id="GO:0005856">
    <property type="term" value="C:cytoskeleton"/>
    <property type="evidence" value="ECO:0007669"/>
    <property type="project" value="UniProtKB-SubCell"/>
</dbReference>
<dbReference type="KEGG" id="sre:PTSG_11656"/>
<protein>
    <recommendedName>
        <fullName evidence="6">CUE domain-containing protein</fullName>
    </recommendedName>
</protein>
<accession>F2TXV0</accession>
<evidence type="ECO:0000256" key="5">
    <source>
        <dbReference type="SAM" id="MobiDB-lite"/>
    </source>
</evidence>
<feature type="compositionally biased region" description="Low complexity" evidence="5">
    <location>
        <begin position="340"/>
        <end position="364"/>
    </location>
</feature>
<evidence type="ECO:0000256" key="3">
    <source>
        <dbReference type="ARBA" id="ARBA00023054"/>
    </source>
</evidence>
<dbReference type="InterPro" id="IPR009060">
    <property type="entry name" value="UBA-like_sf"/>
</dbReference>
<dbReference type="EMBL" id="GL832956">
    <property type="protein sequence ID" value="EGD76209.1"/>
    <property type="molecule type" value="Genomic_DNA"/>
</dbReference>
<feature type="compositionally biased region" description="Low complexity" evidence="5">
    <location>
        <begin position="458"/>
        <end position="467"/>
    </location>
</feature>
<dbReference type="OrthoDB" id="10682791at2759"/>
<evidence type="ECO:0000313" key="8">
    <source>
        <dbReference type="Proteomes" id="UP000007799"/>
    </source>
</evidence>
<evidence type="ECO:0000256" key="1">
    <source>
        <dbReference type="ARBA" id="ARBA00004245"/>
    </source>
</evidence>
<evidence type="ECO:0000256" key="2">
    <source>
        <dbReference type="ARBA" id="ARBA00022490"/>
    </source>
</evidence>
<dbReference type="OMA" id="HRMASEY"/>
<feature type="compositionally biased region" description="Basic and acidic residues" evidence="5">
    <location>
        <begin position="295"/>
        <end position="338"/>
    </location>
</feature>
<feature type="compositionally biased region" description="Polar residues" evidence="5">
    <location>
        <begin position="447"/>
        <end position="457"/>
    </location>
</feature>
<keyword evidence="8" id="KW-1185">Reference proteome</keyword>
<organism evidence="8">
    <name type="scientific">Salpingoeca rosetta (strain ATCC 50818 / BSB-021)</name>
    <dbReference type="NCBI Taxonomy" id="946362"/>
    <lineage>
        <taxon>Eukaryota</taxon>
        <taxon>Choanoflagellata</taxon>
        <taxon>Craspedida</taxon>
        <taxon>Salpingoecidae</taxon>
        <taxon>Salpingoeca</taxon>
    </lineage>
</organism>
<dbReference type="InParanoid" id="F2TXV0"/>
<dbReference type="Pfam" id="PF02845">
    <property type="entry name" value="CUE"/>
    <property type="match status" value="1"/>
</dbReference>
<feature type="compositionally biased region" description="Basic and acidic residues" evidence="5">
    <location>
        <begin position="269"/>
        <end position="287"/>
    </location>
</feature>
<feature type="region of interest" description="Disordered" evidence="5">
    <location>
        <begin position="402"/>
        <end position="658"/>
    </location>
</feature>
<sequence length="912" mass="103594">MSRAPLWLEDDDDDDADFVVAGDGVIAVSHATGAIAADDNDDDDAEPTYGFAEALAQAQYEKAQLEEAQHRMASEYDDILDENENMARKIVELEKQLRDTNRLATTRQEEINELQSLYRDLQTLKLEKGDVEQRLRQSEEDRRQMEQELMSKEKEVQMQHERLQLQQQLQDIEAREDAAQSTYESKAAALVNESKGADVDPQFVEALQNELRKMRDLVDEKTSEVERLRRAHAANGSGSGGDGDDDDDDEGGLSLADELNTLALEQDELERQARKKLEEEAKRRAEAEQQLTALKEAKIAQERELARLGEEMKKMREEAERTRREREQMEQRVKELHTRQQQQQQPPLQKQQQQQQSQSQPQQSDVHHHHHHPPPSVQLLKEVYPHIPEGEIARVLQVCRGDAEQAADRLSSWQPPQQQQQQQQQQRQQRHPPPSAQRQHRQQRAQTSPQARTPARSQQQQQQQQQQRKGSTEERASPSPSTSTSSSSTARPRSSLSSIEQRRQTLLRQKQQQKTRQSVSSQAAAPNGIHRQTHQPRSRPSSSSSSQKRGGVPPPPPPTTTSSSSSSPPLAAPAGAKPRPAHVSPSSEEKKKMSPRQQLQPSHPRTADNASDRWSPSPPPGYPYPDLPPGYTPPAGEHERKLKQQHHQQPQQPQQQRDLLRTTHATFTHMTEGPARSGFDDALRFERNLSASAGFSITLPSQERCYKVRLLMNDCADVLGLDRKFGPQCVLKLSPNYITIVSQRRFATIVEWPLSLVSKMAATEGALMVAGWLRQLRCPGALEMNILEEAAENVFVIARHNLHEYQSRMDAVLARDLQRRELASSSPSSSLSMSFIAQLRLDDEFNKLLARETKTGFEQLQQADDATYRQIVEKLSEKSKKELWKKRGSRLKRMFGGRKKGVRPAWQLEDPH</sequence>
<keyword evidence="4" id="KW-0206">Cytoskeleton</keyword>
<feature type="region of interest" description="Disordered" evidence="5">
    <location>
        <begin position="230"/>
        <end position="384"/>
    </location>
</feature>
<dbReference type="AlphaFoldDB" id="F2TXV0"/>
<dbReference type="STRING" id="946362.F2TXV0"/>
<dbReference type="SUPFAM" id="SSF46934">
    <property type="entry name" value="UBA-like"/>
    <property type="match status" value="1"/>
</dbReference>
<gene>
    <name evidence="7" type="ORF">PTSG_11656</name>
</gene>
<feature type="domain" description="CUE" evidence="6">
    <location>
        <begin position="372"/>
        <end position="415"/>
    </location>
</feature>
<feature type="compositionally biased region" description="Low complexity" evidence="5">
    <location>
        <begin position="560"/>
        <end position="569"/>
    </location>
</feature>
<dbReference type="GO" id="GO:0043130">
    <property type="term" value="F:ubiquitin binding"/>
    <property type="evidence" value="ECO:0007669"/>
    <property type="project" value="InterPro"/>
</dbReference>
<evidence type="ECO:0000313" key="7">
    <source>
        <dbReference type="EMBL" id="EGD76209.1"/>
    </source>
</evidence>
<reference evidence="7" key="1">
    <citation type="submission" date="2009-08" db="EMBL/GenBank/DDBJ databases">
        <title>Annotation of Salpingoeca rosetta.</title>
        <authorList>
            <consortium name="The Broad Institute Genome Sequencing Platform"/>
            <person name="Russ C."/>
            <person name="Cuomo C."/>
            <person name="Burger G."/>
            <person name="Gray M.W."/>
            <person name="Holland P.W.H."/>
            <person name="King N."/>
            <person name="Lang F.B.F."/>
            <person name="Roger A.J."/>
            <person name="Ruiz-Trillo I."/>
            <person name="Young S.K."/>
            <person name="Zeng Q."/>
            <person name="Gargeya S."/>
            <person name="Alvarado L."/>
            <person name="Berlin A."/>
            <person name="Chapman S.B."/>
            <person name="Chen Z."/>
            <person name="Freedman E."/>
            <person name="Gellesch M."/>
            <person name="Goldberg J."/>
            <person name="Griggs A."/>
            <person name="Gujja S."/>
            <person name="Heilman E."/>
            <person name="Heiman D."/>
            <person name="Howarth C."/>
            <person name="Mehta T."/>
            <person name="Neiman D."/>
            <person name="Pearson M."/>
            <person name="Roberts A."/>
            <person name="Saif S."/>
            <person name="Shea T."/>
            <person name="Shenoy N."/>
            <person name="Sisk P."/>
            <person name="Stolte C."/>
            <person name="Sykes S."/>
            <person name="White J."/>
            <person name="Yandava C."/>
            <person name="Haas B."/>
            <person name="Nusbaum C."/>
            <person name="Birren B."/>
        </authorList>
    </citation>
    <scope>NUCLEOTIDE SEQUENCE [LARGE SCALE GENOMIC DNA]</scope>
    <source>
        <strain evidence="7">ATCC 50818</strain>
    </source>
</reference>
<keyword evidence="3" id="KW-0175">Coiled coil</keyword>
<comment type="subcellular location">
    <subcellularLocation>
        <location evidence="1">Cytoplasm</location>
        <location evidence="1">Cytoskeleton</location>
    </subcellularLocation>
</comment>